<feature type="compositionally biased region" description="Basic and acidic residues" evidence="1">
    <location>
        <begin position="483"/>
        <end position="495"/>
    </location>
</feature>
<dbReference type="InterPro" id="IPR014756">
    <property type="entry name" value="Ig_E-set"/>
</dbReference>
<sequence length="625" mass="67955">MADPLLQQHSFTFLNAAHDHQSEPTEAPAHRHRRGSSGHSHSFFSHALSATALNTSTHSASATPSTSTPNAILSSPMPKLFKIEIANNGDCKSSSPVFYPSDLIHGMVYLYLDKPMTLPALKIVFRGESNYPSSRQQDHLDHHMRRLFSVAMTLWGSREPIPEDQWGQLPAGNHIFPFTVQLPDKNLPASFDHPWLKNQYTLTAYYRRPNGLSKWQSKAKPINFMPLSTPGLEHGPIQETCPKMGTALLLAHPDLTPGGRAHVKLTAAAAIDRCQFALSRHIRARINETTYKEDEVICHYERKSIPKGEFSLVLPIPKLTPPTTESSTALKITYSVQVSIWNERFFIKTESHNFDLPIVIRTLPSCDNRACEGLDWCEPSVDRPMFLTETPTPPLPLYDADQSPPKYTPGLPAYEQVASAATNAMNNLSIQDRMTQDQASSSSSSSSGRSSRSTGITNSSSSTPQVEGRRSTDSAGSSSSSDIEGHESRIPDHPSPHHPTCIFYERPSSEQLSRLQQTEEVDHSLDQEAAVAPTAVVVIGPHSSTTSLASTIMTVGSSSSEGLSGSPSMSSMSSSSSASASAPTSASASALASVETTAETIDAGLQQLHARAVDYLKVQTVFEAV</sequence>
<evidence type="ECO:0000259" key="2">
    <source>
        <dbReference type="Pfam" id="PF00339"/>
    </source>
</evidence>
<name>A0A9P6FZE6_9FUNG</name>
<evidence type="ECO:0000256" key="1">
    <source>
        <dbReference type="SAM" id="MobiDB-lite"/>
    </source>
</evidence>
<feature type="region of interest" description="Disordered" evidence="1">
    <location>
        <begin position="556"/>
        <end position="582"/>
    </location>
</feature>
<evidence type="ECO:0000313" key="3">
    <source>
        <dbReference type="EMBL" id="KAF9584643.1"/>
    </source>
</evidence>
<dbReference type="Pfam" id="PF00339">
    <property type="entry name" value="Arrestin_N"/>
    <property type="match status" value="1"/>
</dbReference>
<dbReference type="InterPro" id="IPR011021">
    <property type="entry name" value="Arrestin-like_N"/>
</dbReference>
<dbReference type="OrthoDB" id="2333384at2759"/>
<organism evidence="3 4">
    <name type="scientific">Lunasporangiospora selenospora</name>
    <dbReference type="NCBI Taxonomy" id="979761"/>
    <lineage>
        <taxon>Eukaryota</taxon>
        <taxon>Fungi</taxon>
        <taxon>Fungi incertae sedis</taxon>
        <taxon>Mucoromycota</taxon>
        <taxon>Mortierellomycotina</taxon>
        <taxon>Mortierellomycetes</taxon>
        <taxon>Mortierellales</taxon>
        <taxon>Mortierellaceae</taxon>
        <taxon>Lunasporangiospora</taxon>
    </lineage>
</organism>
<dbReference type="InterPro" id="IPR050357">
    <property type="entry name" value="Arrestin_domain-protein"/>
</dbReference>
<keyword evidence="4" id="KW-1185">Reference proteome</keyword>
<feature type="compositionally biased region" description="Low complexity" evidence="1">
    <location>
        <begin position="440"/>
        <end position="462"/>
    </location>
</feature>
<gene>
    <name evidence="3" type="ORF">BGW38_005746</name>
</gene>
<reference evidence="3" key="1">
    <citation type="journal article" date="2020" name="Fungal Divers.">
        <title>Resolving the Mortierellaceae phylogeny through synthesis of multi-gene phylogenetics and phylogenomics.</title>
        <authorList>
            <person name="Vandepol N."/>
            <person name="Liber J."/>
            <person name="Desiro A."/>
            <person name="Na H."/>
            <person name="Kennedy M."/>
            <person name="Barry K."/>
            <person name="Grigoriev I.V."/>
            <person name="Miller A.N."/>
            <person name="O'Donnell K."/>
            <person name="Stajich J.E."/>
            <person name="Bonito G."/>
        </authorList>
    </citation>
    <scope>NUCLEOTIDE SEQUENCE</scope>
    <source>
        <strain evidence="3">KOD1015</strain>
    </source>
</reference>
<dbReference type="PANTHER" id="PTHR11188">
    <property type="entry name" value="ARRESTIN DOMAIN CONTAINING PROTEIN"/>
    <property type="match status" value="1"/>
</dbReference>
<dbReference type="SUPFAM" id="SSF81296">
    <property type="entry name" value="E set domains"/>
    <property type="match status" value="1"/>
</dbReference>
<dbReference type="AlphaFoldDB" id="A0A9P6FZE6"/>
<evidence type="ECO:0000313" key="4">
    <source>
        <dbReference type="Proteomes" id="UP000780801"/>
    </source>
</evidence>
<dbReference type="PANTHER" id="PTHR11188:SF173">
    <property type="entry name" value="PROTEIN TTM-2"/>
    <property type="match status" value="1"/>
</dbReference>
<proteinExistence type="predicted"/>
<dbReference type="GO" id="GO:0005737">
    <property type="term" value="C:cytoplasm"/>
    <property type="evidence" value="ECO:0007669"/>
    <property type="project" value="TreeGrafter"/>
</dbReference>
<feature type="region of interest" description="Disordered" evidence="1">
    <location>
        <begin position="433"/>
        <end position="503"/>
    </location>
</feature>
<dbReference type="Proteomes" id="UP000780801">
    <property type="component" value="Unassembled WGS sequence"/>
</dbReference>
<protein>
    <recommendedName>
        <fullName evidence="2">Arrestin-like N-terminal domain-containing protein</fullName>
    </recommendedName>
</protein>
<feature type="region of interest" description="Disordered" evidence="1">
    <location>
        <begin position="19"/>
        <end position="41"/>
    </location>
</feature>
<feature type="compositionally biased region" description="Low complexity" evidence="1">
    <location>
        <begin position="473"/>
        <end position="482"/>
    </location>
</feature>
<accession>A0A9P6FZE6</accession>
<feature type="domain" description="Arrestin-like N-terminal" evidence="2">
    <location>
        <begin position="93"/>
        <end position="215"/>
    </location>
</feature>
<feature type="region of interest" description="Disordered" evidence="1">
    <location>
        <begin position="385"/>
        <end position="411"/>
    </location>
</feature>
<dbReference type="Gene3D" id="2.60.40.640">
    <property type="match status" value="2"/>
</dbReference>
<dbReference type="InterPro" id="IPR014752">
    <property type="entry name" value="Arrestin-like_C"/>
</dbReference>
<dbReference type="GO" id="GO:0015031">
    <property type="term" value="P:protein transport"/>
    <property type="evidence" value="ECO:0007669"/>
    <property type="project" value="TreeGrafter"/>
</dbReference>
<comment type="caution">
    <text evidence="3">The sequence shown here is derived from an EMBL/GenBank/DDBJ whole genome shotgun (WGS) entry which is preliminary data.</text>
</comment>
<dbReference type="EMBL" id="JAABOA010000365">
    <property type="protein sequence ID" value="KAF9584643.1"/>
    <property type="molecule type" value="Genomic_DNA"/>
</dbReference>